<sequence length="820" mass="94326">MDYTPKQLHYFKRELITLQLEKEINKLIASPDLSSLLDTPTGDTEFPFLRYIFHNIIIEFPLLKHTCDDQFWPKCKLFLNEFGKVGLDGYHAPRHTQGALQRKAVKHKIQKSLVFAFCASIKTFQGAEESMKVTTLPPPVQEGTTETKSSSSTVKINIVTVRQVKEKKTLREISHAEFLIETVFPNNNNDDEPVYVARRHGDFRRLRESLRQEFKQLDIPPVPSKAHTTDSKGSGYREHDRLLLRTWLHQLVGEKDAISPSQHLISQSSQGLRQFLTDNPITFTMAEEQDTLEREKSDQQRWLQQQDAQRELDRRVLELDDTLDVLKKQILQPGGLIGIFNTIKSTSQVVDLPPSLKKAFEWGRINFAFALHRQFLTSDIAAENYNNLRRTHGLMPYRTMSVILRFSNPMFMVKSILDLFLAQPFGGRSLFQRLIISNMNEESKAFQKDIEILEKKIGDKTVCKKLFNAVRTPLVSAGDKSELSGWMEVLALLENNEIEPVLSAEQIGVIISKRKAKWMKRCSRLWELYARVYEQELMMNLVFQGVTGDLLKEFIAVFYQPLAEVYKAADIGTTLRHVSDFLDDLILVIDGLKGKEGEVSDTVQAFVDLVARHEQHFYAFVHNVHSQEASKVFDELIHYVDGLFTFMAQGIPGKIDMNHGVEKAGFTRPKEIELLEYEIDAICEYRYKQKMYRFERTKRKLMMQQEQVTGDGLLSIREQEEKEMHDQVFQYIPKSSEMMNAIQDYHDFDDEDDEEGEKSENSGSESDSDTESSIPSRRSSKSSGSHVSHAGIDKPVLTLIPQIVPYFVDDVVAMMSIKKM</sequence>
<dbReference type="EMBL" id="JAEPRD010000135">
    <property type="protein sequence ID" value="KAG2197032.1"/>
    <property type="molecule type" value="Genomic_DNA"/>
</dbReference>
<dbReference type="PROSITE" id="PS50195">
    <property type="entry name" value="PX"/>
    <property type="match status" value="1"/>
</dbReference>
<proteinExistence type="predicted"/>
<dbReference type="InterPro" id="IPR001683">
    <property type="entry name" value="PX_dom"/>
</dbReference>
<protein>
    <recommendedName>
        <fullName evidence="2">PX domain-containing protein</fullName>
    </recommendedName>
</protein>
<feature type="region of interest" description="Disordered" evidence="1">
    <location>
        <begin position="748"/>
        <end position="789"/>
    </location>
</feature>
<feature type="compositionally biased region" description="Acidic residues" evidence="1">
    <location>
        <begin position="748"/>
        <end position="757"/>
    </location>
</feature>
<accession>A0A8H7UWV7</accession>
<dbReference type="OrthoDB" id="2117459at2759"/>
<dbReference type="Pfam" id="PF12828">
    <property type="entry name" value="PXB"/>
    <property type="match status" value="1"/>
</dbReference>
<dbReference type="SUPFAM" id="SSF64268">
    <property type="entry name" value="PX domain"/>
    <property type="match status" value="1"/>
</dbReference>
<dbReference type="PANTHER" id="PTHR47185:SF1">
    <property type="entry name" value="PX DOMAIN-CONTAINING PROTEIN YPR097W"/>
    <property type="match status" value="1"/>
</dbReference>
<dbReference type="Pfam" id="PF00787">
    <property type="entry name" value="PX"/>
    <property type="match status" value="1"/>
</dbReference>
<dbReference type="Gene3D" id="3.30.1520.10">
    <property type="entry name" value="Phox-like domain"/>
    <property type="match status" value="1"/>
</dbReference>
<dbReference type="PANTHER" id="PTHR47185">
    <property type="entry name" value="PX DOMAIN-CONTAINING PROTEIN YPR097W"/>
    <property type="match status" value="1"/>
</dbReference>
<evidence type="ECO:0000256" key="1">
    <source>
        <dbReference type="SAM" id="MobiDB-lite"/>
    </source>
</evidence>
<gene>
    <name evidence="3" type="ORF">INT47_009748</name>
</gene>
<dbReference type="Pfam" id="PF12825">
    <property type="entry name" value="DUF3818"/>
    <property type="match status" value="1"/>
</dbReference>
<evidence type="ECO:0000259" key="2">
    <source>
        <dbReference type="PROSITE" id="PS50195"/>
    </source>
</evidence>
<dbReference type="AlphaFoldDB" id="A0A8H7UWV7"/>
<dbReference type="InterPro" id="IPR047168">
    <property type="entry name" value="LEC1-like"/>
</dbReference>
<comment type="caution">
    <text evidence="3">The sequence shown here is derived from an EMBL/GenBank/DDBJ whole genome shotgun (WGS) entry which is preliminary data.</text>
</comment>
<dbReference type="GO" id="GO:0035091">
    <property type="term" value="F:phosphatidylinositol binding"/>
    <property type="evidence" value="ECO:0007669"/>
    <property type="project" value="InterPro"/>
</dbReference>
<reference evidence="3" key="1">
    <citation type="submission" date="2020-12" db="EMBL/GenBank/DDBJ databases">
        <title>Metabolic potential, ecology and presence of endohyphal bacteria is reflected in genomic diversity of Mucoromycotina.</title>
        <authorList>
            <person name="Muszewska A."/>
            <person name="Okrasinska A."/>
            <person name="Steczkiewicz K."/>
            <person name="Drgas O."/>
            <person name="Orlowska M."/>
            <person name="Perlinska-Lenart U."/>
            <person name="Aleksandrzak-Piekarczyk T."/>
            <person name="Szatraj K."/>
            <person name="Zielenkiewicz U."/>
            <person name="Pilsyk S."/>
            <person name="Malc E."/>
            <person name="Mieczkowski P."/>
            <person name="Kruszewska J.S."/>
            <person name="Biernat P."/>
            <person name="Pawlowska J."/>
        </authorList>
    </citation>
    <scope>NUCLEOTIDE SEQUENCE</scope>
    <source>
        <strain evidence="3">WA0000017839</strain>
    </source>
</reference>
<evidence type="ECO:0000313" key="4">
    <source>
        <dbReference type="Proteomes" id="UP000603453"/>
    </source>
</evidence>
<dbReference type="Proteomes" id="UP000603453">
    <property type="component" value="Unassembled WGS sequence"/>
</dbReference>
<keyword evidence="4" id="KW-1185">Reference proteome</keyword>
<name>A0A8H7UWV7_9FUNG</name>
<evidence type="ECO:0000313" key="3">
    <source>
        <dbReference type="EMBL" id="KAG2197032.1"/>
    </source>
</evidence>
<organism evidence="3 4">
    <name type="scientific">Mucor saturninus</name>
    <dbReference type="NCBI Taxonomy" id="64648"/>
    <lineage>
        <taxon>Eukaryota</taxon>
        <taxon>Fungi</taxon>
        <taxon>Fungi incertae sedis</taxon>
        <taxon>Mucoromycota</taxon>
        <taxon>Mucoromycotina</taxon>
        <taxon>Mucoromycetes</taxon>
        <taxon>Mucorales</taxon>
        <taxon>Mucorineae</taxon>
        <taxon>Mucoraceae</taxon>
        <taxon>Mucor</taxon>
    </lineage>
</organism>
<feature type="compositionally biased region" description="Low complexity" evidence="1">
    <location>
        <begin position="761"/>
        <end position="788"/>
    </location>
</feature>
<dbReference type="InterPro" id="IPR036871">
    <property type="entry name" value="PX_dom_sf"/>
</dbReference>
<feature type="domain" description="PX" evidence="2">
    <location>
        <begin position="156"/>
        <end position="282"/>
    </location>
</feature>
<dbReference type="InterPro" id="IPR024555">
    <property type="entry name" value="PX-associated"/>
</dbReference>
<dbReference type="InterPro" id="IPR024554">
    <property type="entry name" value="LEC1-like_C"/>
</dbReference>